<name>A0A182VZV1_9DIPT</name>
<protein>
    <recommendedName>
        <fullName evidence="2">Ig-like domain-containing protein</fullName>
    </recommendedName>
</protein>
<dbReference type="STRING" id="112268.A0A182VZV1"/>
<reference evidence="3" key="2">
    <citation type="submission" date="2020-05" db="UniProtKB">
        <authorList>
            <consortium name="EnsemblMetazoa"/>
        </authorList>
    </citation>
    <scope>IDENTIFICATION</scope>
    <source>
        <strain evidence="3">MINIMUS1</strain>
    </source>
</reference>
<feature type="compositionally biased region" description="Polar residues" evidence="1">
    <location>
        <begin position="393"/>
        <end position="407"/>
    </location>
</feature>
<dbReference type="InterPro" id="IPR013151">
    <property type="entry name" value="Immunoglobulin_dom"/>
</dbReference>
<evidence type="ECO:0000313" key="3">
    <source>
        <dbReference type="EnsemblMetazoa" id="AMIN003607-PA"/>
    </source>
</evidence>
<proteinExistence type="predicted"/>
<accession>A0A182VZV1</accession>
<dbReference type="Pfam" id="PF00047">
    <property type="entry name" value="ig"/>
    <property type="match status" value="1"/>
</dbReference>
<dbReference type="PROSITE" id="PS50835">
    <property type="entry name" value="IG_LIKE"/>
    <property type="match status" value="2"/>
</dbReference>
<keyword evidence="4" id="KW-1185">Reference proteome</keyword>
<dbReference type="AlphaFoldDB" id="A0A182VZV1"/>
<dbReference type="InterPro" id="IPR037448">
    <property type="entry name" value="Zig-8"/>
</dbReference>
<feature type="region of interest" description="Disordered" evidence="1">
    <location>
        <begin position="375"/>
        <end position="424"/>
    </location>
</feature>
<dbReference type="EnsemblMetazoa" id="AMIN003607-RA">
    <property type="protein sequence ID" value="AMIN003607-PA"/>
    <property type="gene ID" value="AMIN003607"/>
</dbReference>
<dbReference type="PANTHER" id="PTHR23279">
    <property type="entry name" value="DEFECTIVE PROBOSCIS EXTENSION RESPONSE DPR -RELATED"/>
    <property type="match status" value="1"/>
</dbReference>
<feature type="compositionally biased region" description="Low complexity" evidence="1">
    <location>
        <begin position="375"/>
        <end position="390"/>
    </location>
</feature>
<evidence type="ECO:0000259" key="2">
    <source>
        <dbReference type="PROSITE" id="PS50835"/>
    </source>
</evidence>
<dbReference type="InterPro" id="IPR007110">
    <property type="entry name" value="Ig-like_dom"/>
</dbReference>
<dbReference type="SMART" id="SM00409">
    <property type="entry name" value="IG"/>
    <property type="match status" value="2"/>
</dbReference>
<dbReference type="InterPro" id="IPR003599">
    <property type="entry name" value="Ig_sub"/>
</dbReference>
<feature type="domain" description="Ig-like" evidence="2">
    <location>
        <begin position="227"/>
        <end position="333"/>
    </location>
</feature>
<feature type="region of interest" description="Disordered" evidence="1">
    <location>
        <begin position="123"/>
        <end position="169"/>
    </location>
</feature>
<dbReference type="VEuPathDB" id="VectorBase:AMIN003607"/>
<dbReference type="InterPro" id="IPR036179">
    <property type="entry name" value="Ig-like_dom_sf"/>
</dbReference>
<evidence type="ECO:0000313" key="4">
    <source>
        <dbReference type="Proteomes" id="UP000075920"/>
    </source>
</evidence>
<dbReference type="SUPFAM" id="SSF48726">
    <property type="entry name" value="Immunoglobulin"/>
    <property type="match status" value="2"/>
</dbReference>
<dbReference type="Proteomes" id="UP000075920">
    <property type="component" value="Unassembled WGS sequence"/>
</dbReference>
<dbReference type="Gene3D" id="2.60.40.10">
    <property type="entry name" value="Immunoglobulins"/>
    <property type="match status" value="2"/>
</dbReference>
<organism evidence="3 4">
    <name type="scientific">Anopheles minimus</name>
    <dbReference type="NCBI Taxonomy" id="112268"/>
    <lineage>
        <taxon>Eukaryota</taxon>
        <taxon>Metazoa</taxon>
        <taxon>Ecdysozoa</taxon>
        <taxon>Arthropoda</taxon>
        <taxon>Hexapoda</taxon>
        <taxon>Insecta</taxon>
        <taxon>Pterygota</taxon>
        <taxon>Neoptera</taxon>
        <taxon>Endopterygota</taxon>
        <taxon>Diptera</taxon>
        <taxon>Nematocera</taxon>
        <taxon>Culicoidea</taxon>
        <taxon>Culicidae</taxon>
        <taxon>Anophelinae</taxon>
        <taxon>Anopheles</taxon>
    </lineage>
</organism>
<dbReference type="InterPro" id="IPR003598">
    <property type="entry name" value="Ig_sub2"/>
</dbReference>
<reference evidence="4" key="1">
    <citation type="submission" date="2013-03" db="EMBL/GenBank/DDBJ databases">
        <title>The Genome Sequence of Anopheles minimus MINIMUS1.</title>
        <authorList>
            <consortium name="The Broad Institute Genomics Platform"/>
            <person name="Neafsey D.E."/>
            <person name="Walton C."/>
            <person name="Walker B."/>
            <person name="Young S.K."/>
            <person name="Zeng Q."/>
            <person name="Gargeya S."/>
            <person name="Fitzgerald M."/>
            <person name="Haas B."/>
            <person name="Abouelleil A."/>
            <person name="Allen A.W."/>
            <person name="Alvarado L."/>
            <person name="Arachchi H.M."/>
            <person name="Berlin A.M."/>
            <person name="Chapman S.B."/>
            <person name="Gainer-Dewar J."/>
            <person name="Goldberg J."/>
            <person name="Griggs A."/>
            <person name="Gujja S."/>
            <person name="Hansen M."/>
            <person name="Howarth C."/>
            <person name="Imamovic A."/>
            <person name="Ireland A."/>
            <person name="Larimer J."/>
            <person name="McCowan C."/>
            <person name="Murphy C."/>
            <person name="Pearson M."/>
            <person name="Poon T.W."/>
            <person name="Priest M."/>
            <person name="Roberts A."/>
            <person name="Saif S."/>
            <person name="Shea T."/>
            <person name="Sisk P."/>
            <person name="Sykes S."/>
            <person name="Wortman J."/>
            <person name="Nusbaum C."/>
            <person name="Birren B."/>
        </authorList>
    </citation>
    <scope>NUCLEOTIDE SEQUENCE [LARGE SCALE GENOMIC DNA]</scope>
    <source>
        <strain evidence="4">MINIMUS1</strain>
    </source>
</reference>
<dbReference type="GO" id="GO:0032589">
    <property type="term" value="C:neuron projection membrane"/>
    <property type="evidence" value="ECO:0007669"/>
    <property type="project" value="TreeGrafter"/>
</dbReference>
<sequence>MTSLGCFKHQCNSVAIATIVLLLTMMIDVREQTMLTEHPPTTEDLQYSKQITSNSRIQSPTMSSSVATTPSSQSSPVPATTTFWLEPSTSSATLPVTPLHMAALPLPSSLTVSAESLIRDVTSSVTDTSTRPHPVATGSVQGADLGTVGTTHTVPSGARHSPTGTLLGGVSSDAASTAVQYDGSSANSKYTTFRPLLIPTLPDVRRSRIVHSMPYQSKHHHERHWGPFFEEPVNVTSGAALQVGYHLSTEAILNCRVGMLKDKTVMWIRRTTDKVSLLTVGNNTYSGDPRIKVKFQYPNNWRLHINPIKSDDAGLYMCQVSTHPPRVFATNLTVLEPAVRIVDEMGYEFFDRYYKLGSTIEISCQVSTSYLASLPPSSKSSTQQQRSKPSVGLQPNTLDEMSKQGSKTTKDDNKPSESTERGLISWTKDGAELPKDVKMSFSGTKQWLISRISILQANRVHNGVYNCTVAGKQSRSAQVQVLNGETPAAVQHNFGHRKEAFVLFGIRSTMAAISWGALLKLSWVQLYC</sequence>
<dbReference type="PANTHER" id="PTHR23279:SF3">
    <property type="entry name" value="DEFECTIVE PROBOSCIS EXTENSION RESPONSE 18"/>
    <property type="match status" value="1"/>
</dbReference>
<dbReference type="GO" id="GO:0050808">
    <property type="term" value="P:synapse organization"/>
    <property type="evidence" value="ECO:0007669"/>
    <property type="project" value="TreeGrafter"/>
</dbReference>
<dbReference type="InterPro" id="IPR013783">
    <property type="entry name" value="Ig-like_fold"/>
</dbReference>
<dbReference type="FunFam" id="2.60.40.10:FF:001606">
    <property type="entry name" value="uncharacterized protein LOC108091111"/>
    <property type="match status" value="1"/>
</dbReference>
<evidence type="ECO:0000256" key="1">
    <source>
        <dbReference type="SAM" id="MobiDB-lite"/>
    </source>
</evidence>
<dbReference type="SMART" id="SM00408">
    <property type="entry name" value="IGc2"/>
    <property type="match status" value="1"/>
</dbReference>
<dbReference type="CDD" id="cd00096">
    <property type="entry name" value="Ig"/>
    <property type="match status" value="1"/>
</dbReference>
<feature type="region of interest" description="Disordered" evidence="1">
    <location>
        <begin position="53"/>
        <end position="80"/>
    </location>
</feature>
<feature type="domain" description="Ig-like" evidence="2">
    <location>
        <begin position="337"/>
        <end position="480"/>
    </location>
</feature>
<feature type="compositionally biased region" description="Basic and acidic residues" evidence="1">
    <location>
        <begin position="408"/>
        <end position="420"/>
    </location>
</feature>
<feature type="compositionally biased region" description="Low complexity" evidence="1">
    <location>
        <begin position="59"/>
        <end position="80"/>
    </location>
</feature>